<evidence type="ECO:0000313" key="2">
    <source>
        <dbReference type="EMBL" id="MFC3757765.1"/>
    </source>
</evidence>
<comment type="caution">
    <text evidence="2">The sequence shown here is derived from an EMBL/GenBank/DDBJ whole genome shotgun (WGS) entry which is preliminary data.</text>
</comment>
<reference evidence="3" key="1">
    <citation type="journal article" date="2019" name="Int. J. Syst. Evol. Microbiol.">
        <title>The Global Catalogue of Microorganisms (GCM) 10K type strain sequencing project: providing services to taxonomists for standard genome sequencing and annotation.</title>
        <authorList>
            <consortium name="The Broad Institute Genomics Platform"/>
            <consortium name="The Broad Institute Genome Sequencing Center for Infectious Disease"/>
            <person name="Wu L."/>
            <person name="Ma J."/>
        </authorList>
    </citation>
    <scope>NUCLEOTIDE SEQUENCE [LARGE SCALE GENOMIC DNA]</scope>
    <source>
        <strain evidence="3">CECT 7798</strain>
    </source>
</reference>
<gene>
    <name evidence="2" type="ORF">ACFONJ_17435</name>
</gene>
<keyword evidence="3" id="KW-1185">Reference proteome</keyword>
<evidence type="ECO:0000313" key="3">
    <source>
        <dbReference type="Proteomes" id="UP001595735"/>
    </source>
</evidence>
<evidence type="ECO:0000256" key="1">
    <source>
        <dbReference type="SAM" id="SignalP"/>
    </source>
</evidence>
<feature type="signal peptide" evidence="1">
    <location>
        <begin position="1"/>
        <end position="20"/>
    </location>
</feature>
<feature type="chain" id="PRO_5046359267" evidence="1">
    <location>
        <begin position="21"/>
        <end position="160"/>
    </location>
</feature>
<dbReference type="RefSeq" id="WP_123319380.1">
    <property type="nucleotide sequence ID" value="NZ_JAUFQR010000001.1"/>
</dbReference>
<dbReference type="EMBL" id="JBHRYO010000002">
    <property type="protein sequence ID" value="MFC3757765.1"/>
    <property type="molecule type" value="Genomic_DNA"/>
</dbReference>
<proteinExistence type="predicted"/>
<sequence length="160" mass="18488">MKTKLLFAVTASFLSLTAFSQKKKPAAQPAKQQEMAVYAEKKGNDYYLIRLEQDKPVPNVYVYSNGVTKPYKNYTELKDVVIEFPGMMSSNNSTKEELVSILKKDNHFYEITSQRKDPKNFEKTVVTVYEVINGQKRIVEEYDSIYQLMASPYKEAIFIN</sequence>
<keyword evidence="1" id="KW-0732">Signal</keyword>
<name>A0ABV7Y0Q5_9FLAO</name>
<protein>
    <submittedName>
        <fullName evidence="2">Uncharacterized protein</fullName>
    </submittedName>
</protein>
<dbReference type="Proteomes" id="UP001595735">
    <property type="component" value="Unassembled WGS sequence"/>
</dbReference>
<organism evidence="2 3">
    <name type="scientific">Chryseobacterium tructae</name>
    <dbReference type="NCBI Taxonomy" id="1037380"/>
    <lineage>
        <taxon>Bacteria</taxon>
        <taxon>Pseudomonadati</taxon>
        <taxon>Bacteroidota</taxon>
        <taxon>Flavobacteriia</taxon>
        <taxon>Flavobacteriales</taxon>
        <taxon>Weeksellaceae</taxon>
        <taxon>Chryseobacterium group</taxon>
        <taxon>Chryseobacterium</taxon>
    </lineage>
</organism>
<accession>A0ABV7Y0Q5</accession>